<dbReference type="Proteomes" id="UP000241022">
    <property type="component" value="Unassembled WGS sequence"/>
</dbReference>
<dbReference type="Gene3D" id="1.10.10.10">
    <property type="entry name" value="Winged helix-like DNA-binding domain superfamily/Winged helix DNA-binding domain"/>
    <property type="match status" value="1"/>
</dbReference>
<name>A0A0A7V7L2_9ARCH</name>
<dbReference type="EMBL" id="CP007026">
    <property type="protein sequence ID" value="AJA92625.1"/>
    <property type="molecule type" value="Genomic_DNA"/>
</dbReference>
<dbReference type="OrthoDB" id="9112at2157"/>
<reference evidence="2" key="2">
    <citation type="submission" date="2016-05" db="EMBL/GenBank/DDBJ databases">
        <authorList>
            <person name="Lavstsen T."/>
            <person name="Jespersen J.S."/>
        </authorList>
    </citation>
    <scope>NUCLEOTIDE SEQUENCE [LARGE SCALE GENOMIC DNA]</scope>
    <source>
        <strain evidence="2">U25</strain>
    </source>
</reference>
<dbReference type="EMBL" id="LXWN01000002">
    <property type="protein sequence ID" value="PTL87596.1"/>
    <property type="molecule type" value="Genomic_DNA"/>
</dbReference>
<dbReference type="RefSeq" id="WP_048104731.1">
    <property type="nucleotide sequence ID" value="NZ_CP007026.1"/>
</dbReference>
<dbReference type="InterPro" id="IPR036388">
    <property type="entry name" value="WH-like_DNA-bd_sf"/>
</dbReference>
<evidence type="ECO:0000313" key="1">
    <source>
        <dbReference type="EMBL" id="AJA92625.1"/>
    </source>
</evidence>
<evidence type="ECO:0000313" key="4">
    <source>
        <dbReference type="Proteomes" id="UP000241022"/>
    </source>
</evidence>
<evidence type="ECO:0000313" key="3">
    <source>
        <dbReference type="Proteomes" id="UP000030944"/>
    </source>
</evidence>
<proteinExistence type="predicted"/>
<evidence type="ECO:0000313" key="2">
    <source>
        <dbReference type="EMBL" id="PTL87596.1"/>
    </source>
</evidence>
<evidence type="ECO:0008006" key="5">
    <source>
        <dbReference type="Google" id="ProtNLM"/>
    </source>
</evidence>
<protein>
    <recommendedName>
        <fullName evidence="5">TrmB family transcriptional regulator</fullName>
    </recommendedName>
</protein>
<reference evidence="2 4" key="3">
    <citation type="submission" date="2018-04" db="EMBL/GenBank/DDBJ databases">
        <title>Transcriptomics of ammonia oxidizing archaea.</title>
        <authorList>
            <person name="Carini P."/>
        </authorList>
    </citation>
    <scope>NUCLEOTIDE SEQUENCE [LARGE SCALE GENOMIC DNA]</scope>
    <source>
        <strain evidence="2 4">U25</strain>
    </source>
</reference>
<dbReference type="AlphaFoldDB" id="A0A0A7V7L2"/>
<dbReference type="STRING" id="1410606.T478_0373"/>
<organism evidence="1 3">
    <name type="scientific">Candidatus Nitrosopelagicus brevis</name>
    <dbReference type="NCBI Taxonomy" id="1410606"/>
    <lineage>
        <taxon>Archaea</taxon>
        <taxon>Nitrososphaerota</taxon>
    </lineage>
</organism>
<reference evidence="1 3" key="1">
    <citation type="journal article" date="2015" name="Proc. Natl. Acad. Sci. U.S.A.">
        <title>Genomic and proteomic characterization of "Candidatus Nitrosopelagicus brevis": An ammonia-oxidizing archaeon from the open ocean.</title>
        <authorList>
            <person name="Santoro A.E."/>
            <person name="Dupont C.L."/>
            <person name="Richter R.A."/>
            <person name="Craig M.T."/>
            <person name="Carini P."/>
            <person name="McIlvin M.R."/>
            <person name="Yang Y."/>
            <person name="Orsi W.D."/>
            <person name="Moran D.M."/>
            <person name="Saito M.A."/>
        </authorList>
    </citation>
    <scope>NUCLEOTIDE SEQUENCE [LARGE SCALE GENOMIC DNA]</scope>
    <source>
        <strain evidence="1">CN25</strain>
        <strain evidence="3">V2</strain>
    </source>
</reference>
<dbReference type="HOGENOM" id="CLU_168727_0_0_2"/>
<gene>
    <name evidence="2" type="ORF">A7X95_06920</name>
    <name evidence="1" type="ORF">T478_0373</name>
</gene>
<sequence length="120" mass="13785">MNLSQIIKTLVSEIKLTEVQAKIFLHVVINGKMNTSKISNDLKISLDDATQNSKKLVELGGFIDMPNDEFEAMHPRFTAVNMYRKMCEREQKEFKKNLNVDNIGVALEVSYDDARTKYNK</sequence>
<keyword evidence="4" id="KW-1185">Reference proteome</keyword>
<dbReference type="KEGG" id="nbv:T478_0373"/>
<accession>A0A0A7V7L2</accession>
<dbReference type="GeneID" id="24816269"/>
<dbReference type="Proteomes" id="UP000030944">
    <property type="component" value="Chromosome"/>
</dbReference>